<dbReference type="PROSITE" id="PS51257">
    <property type="entry name" value="PROKAR_LIPOPROTEIN"/>
    <property type="match status" value="1"/>
</dbReference>
<evidence type="ECO:0000259" key="6">
    <source>
        <dbReference type="Pfam" id="PF13458"/>
    </source>
</evidence>
<evidence type="ECO:0000256" key="3">
    <source>
        <dbReference type="ARBA" id="ARBA00022729"/>
    </source>
</evidence>
<dbReference type="Gene3D" id="3.40.50.2300">
    <property type="match status" value="2"/>
</dbReference>
<keyword evidence="3 5" id="KW-0732">Signal</keyword>
<dbReference type="STRING" id="392015.SAMN05421543_103153"/>
<dbReference type="InterPro" id="IPR028082">
    <property type="entry name" value="Peripla_BP_I"/>
</dbReference>
<dbReference type="PRINTS" id="PR00337">
    <property type="entry name" value="LEUILEVALBP"/>
</dbReference>
<keyword evidence="2" id="KW-0813">Transport</keyword>
<feature type="domain" description="Leucine-binding protein" evidence="6">
    <location>
        <begin position="53"/>
        <end position="389"/>
    </location>
</feature>
<organism evidence="7 8">
    <name type="scientific">Alicyclobacillus macrosporangiidus</name>
    <dbReference type="NCBI Taxonomy" id="392015"/>
    <lineage>
        <taxon>Bacteria</taxon>
        <taxon>Bacillati</taxon>
        <taxon>Bacillota</taxon>
        <taxon>Bacilli</taxon>
        <taxon>Bacillales</taxon>
        <taxon>Alicyclobacillaceae</taxon>
        <taxon>Alicyclobacillus</taxon>
    </lineage>
</organism>
<dbReference type="Pfam" id="PF13458">
    <property type="entry name" value="Peripla_BP_6"/>
    <property type="match status" value="1"/>
</dbReference>
<dbReference type="InterPro" id="IPR051010">
    <property type="entry name" value="BCAA_transport"/>
</dbReference>
<accession>A0A1I7GZU1</accession>
<evidence type="ECO:0000256" key="4">
    <source>
        <dbReference type="ARBA" id="ARBA00022970"/>
    </source>
</evidence>
<sequence length="403" mass="42433">MSKWRKWSAGLAAMALMAGVTACGSGGAGSGGPGNSGGGNAASGGGGNGSGGQIVIGLSEEITGPAALSGLHGKRGAELAVEQINAAGGINGKQVVLKIEDNQGTNQGGVAAFQKLASDPNVVAIINSVRSTIVQATLPYVAQQKIPNMIGGTNPKLTNMGNQWVFRFRPNDTYASAAMEQFAVQDLHAKKVAILYDTDAFGSGGNDLLKQAFAKDNIPVVADEGYTTATKDYTSYLEKIKSSGADTLMTYMTNAEDEAQMLRQFRQLGLKMNVVGSPSIATDVCIQLAGDAVNGTYGVSDFVTDANDAAKQFTKDYEAKYHETPDLFAGWVYDAIMVLKDVIAKNGTDPNAIRQGLLQVQNRPGVEGTYSFDQNGDGLHGYTVVKIDNQKVHTIKYVDFSKH</sequence>
<dbReference type="EMBL" id="FPBV01000003">
    <property type="protein sequence ID" value="SFU53957.1"/>
    <property type="molecule type" value="Genomic_DNA"/>
</dbReference>
<dbReference type="RefSeq" id="WP_217647665.1">
    <property type="nucleotide sequence ID" value="NZ_FPBV01000003.1"/>
</dbReference>
<dbReference type="AlphaFoldDB" id="A0A1I7GZU1"/>
<dbReference type="InterPro" id="IPR000709">
    <property type="entry name" value="Leu_Ile_Val-bd"/>
</dbReference>
<evidence type="ECO:0000256" key="5">
    <source>
        <dbReference type="SAM" id="SignalP"/>
    </source>
</evidence>
<dbReference type="GO" id="GO:0006865">
    <property type="term" value="P:amino acid transport"/>
    <property type="evidence" value="ECO:0007669"/>
    <property type="project" value="UniProtKB-KW"/>
</dbReference>
<dbReference type="CDD" id="cd19986">
    <property type="entry name" value="PBP1_ABC_HAAT-like"/>
    <property type="match status" value="1"/>
</dbReference>
<evidence type="ECO:0000256" key="1">
    <source>
        <dbReference type="ARBA" id="ARBA00010062"/>
    </source>
</evidence>
<dbReference type="SUPFAM" id="SSF53822">
    <property type="entry name" value="Periplasmic binding protein-like I"/>
    <property type="match status" value="1"/>
</dbReference>
<reference evidence="8" key="1">
    <citation type="submission" date="2016-10" db="EMBL/GenBank/DDBJ databases">
        <authorList>
            <person name="Varghese N."/>
        </authorList>
    </citation>
    <scope>NUCLEOTIDE SEQUENCE [LARGE SCALE GENOMIC DNA]</scope>
    <source>
        <strain evidence="8">DSM 17980</strain>
    </source>
</reference>
<comment type="similarity">
    <text evidence="1">Belongs to the leucine-binding protein family.</text>
</comment>
<proteinExistence type="inferred from homology"/>
<name>A0A1I7GZU1_9BACL</name>
<dbReference type="PANTHER" id="PTHR30483">
    <property type="entry name" value="LEUCINE-SPECIFIC-BINDING PROTEIN"/>
    <property type="match status" value="1"/>
</dbReference>
<evidence type="ECO:0000313" key="8">
    <source>
        <dbReference type="Proteomes" id="UP000183508"/>
    </source>
</evidence>
<evidence type="ECO:0000256" key="2">
    <source>
        <dbReference type="ARBA" id="ARBA00022448"/>
    </source>
</evidence>
<dbReference type="InterPro" id="IPR028081">
    <property type="entry name" value="Leu-bd"/>
</dbReference>
<evidence type="ECO:0000313" key="7">
    <source>
        <dbReference type="EMBL" id="SFU53957.1"/>
    </source>
</evidence>
<dbReference type="PANTHER" id="PTHR30483:SF6">
    <property type="entry name" value="PERIPLASMIC BINDING PROTEIN OF ABC TRANSPORTER FOR NATURAL AMINO ACIDS"/>
    <property type="match status" value="1"/>
</dbReference>
<keyword evidence="4" id="KW-0029">Amino-acid transport</keyword>
<gene>
    <name evidence="7" type="ORF">SAMN05421543_103153</name>
</gene>
<dbReference type="Proteomes" id="UP000183508">
    <property type="component" value="Unassembled WGS sequence"/>
</dbReference>
<feature type="signal peptide" evidence="5">
    <location>
        <begin position="1"/>
        <end position="22"/>
    </location>
</feature>
<dbReference type="eggNOG" id="COG0683">
    <property type="taxonomic scope" value="Bacteria"/>
</dbReference>
<feature type="chain" id="PRO_5039463459" evidence="5">
    <location>
        <begin position="23"/>
        <end position="403"/>
    </location>
</feature>
<keyword evidence="8" id="KW-1185">Reference proteome</keyword>
<protein>
    <submittedName>
        <fullName evidence="7">Branched-chain amino acid transport system substrate-binding protein</fullName>
    </submittedName>
</protein>